<evidence type="ECO:0000313" key="2">
    <source>
        <dbReference type="Proteomes" id="UP001163115"/>
    </source>
</evidence>
<dbReference type="InterPro" id="IPR012349">
    <property type="entry name" value="Split_barrel_FMN-bd"/>
</dbReference>
<keyword evidence="2" id="KW-1185">Reference proteome</keyword>
<accession>A0ABY7AE63</accession>
<dbReference type="Proteomes" id="UP001163115">
    <property type="component" value="Chromosome"/>
</dbReference>
<evidence type="ECO:0000313" key="1">
    <source>
        <dbReference type="EMBL" id="WAJ25020.1"/>
    </source>
</evidence>
<organism evidence="1 2">
    <name type="scientific">Lacrimispora xylanolytica</name>
    <dbReference type="NCBI Taxonomy" id="29375"/>
    <lineage>
        <taxon>Bacteria</taxon>
        <taxon>Bacillati</taxon>
        <taxon>Bacillota</taxon>
        <taxon>Clostridia</taxon>
        <taxon>Lachnospirales</taxon>
        <taxon>Lachnospiraceae</taxon>
        <taxon>Lacrimispora</taxon>
    </lineage>
</organism>
<dbReference type="SUPFAM" id="SSF50475">
    <property type="entry name" value="FMN-binding split barrel"/>
    <property type="match status" value="1"/>
</dbReference>
<proteinExistence type="predicted"/>
<name>A0ABY7AE63_9FIRM</name>
<sequence length="145" mass="15852">MNEDILKKAEAIIQQTTVHSGPEGFNPYCVLALMDKNGGPTASTITPSKAQGIQWISFCTGLGSTKSKRIFDCTKASVCFNTGGDYNITLTGWMEVSTAPDIRHEMWYSGMANHFNSPDDPGYCVLIFHTTSYLWIDCQAAAGEL</sequence>
<gene>
    <name evidence="1" type="ORF">OW255_05800</name>
</gene>
<dbReference type="EMBL" id="CP113524">
    <property type="protein sequence ID" value="WAJ25020.1"/>
    <property type="molecule type" value="Genomic_DNA"/>
</dbReference>
<dbReference type="RefSeq" id="WP_268115944.1">
    <property type="nucleotide sequence ID" value="NZ_CP113524.1"/>
</dbReference>
<dbReference type="Gene3D" id="2.30.110.10">
    <property type="entry name" value="Electron Transport, Fmn-binding Protein, Chain A"/>
    <property type="match status" value="1"/>
</dbReference>
<protein>
    <submittedName>
        <fullName evidence="1">General stress protein</fullName>
    </submittedName>
</protein>
<reference evidence="1" key="1">
    <citation type="submission" date="2022-11" db="EMBL/GenBank/DDBJ databases">
        <title>Lacrimispora xylanolytica sy1, complete genome.</title>
        <authorList>
            <person name="Choi S."/>
        </authorList>
    </citation>
    <scope>NUCLEOTIDE SEQUENCE</scope>
    <source>
        <strain evidence="1">Sy1</strain>
    </source>
</reference>